<dbReference type="Proteomes" id="UP000662857">
    <property type="component" value="Chromosome"/>
</dbReference>
<accession>A0A895YJZ6</accession>
<reference evidence="1" key="1">
    <citation type="submission" date="2021-02" db="EMBL/GenBank/DDBJ databases">
        <title>Natrosporangium hydrolyticum gen. nov., sp. nov, a haloalkaliphilic actinobacterium from a soda solonchak soil.</title>
        <authorList>
            <person name="Sorokin D.Y."/>
            <person name="Khijniak T.V."/>
            <person name="Zakharycheva A.P."/>
            <person name="Boueva O.V."/>
            <person name="Ariskina E.V."/>
            <person name="Hahnke R.L."/>
            <person name="Bunk B."/>
            <person name="Sproer C."/>
            <person name="Schumann P."/>
            <person name="Evtushenko L.I."/>
            <person name="Kublanov I.V."/>
        </authorList>
    </citation>
    <scope>NUCLEOTIDE SEQUENCE</scope>
    <source>
        <strain evidence="1">DSM 106523</strain>
    </source>
</reference>
<dbReference type="KEGG" id="nhy:JQS43_23555"/>
<name>A0A895YJZ6_9ACTN</name>
<dbReference type="RefSeq" id="WP_239676562.1">
    <property type="nucleotide sequence ID" value="NZ_CP070499.1"/>
</dbReference>
<evidence type="ECO:0000313" key="1">
    <source>
        <dbReference type="EMBL" id="QSB14430.1"/>
    </source>
</evidence>
<evidence type="ECO:0000313" key="2">
    <source>
        <dbReference type="Proteomes" id="UP000662857"/>
    </source>
</evidence>
<dbReference type="AlphaFoldDB" id="A0A895YJZ6"/>
<organism evidence="1 2">
    <name type="scientific">Natronosporangium hydrolyticum</name>
    <dbReference type="NCBI Taxonomy" id="2811111"/>
    <lineage>
        <taxon>Bacteria</taxon>
        <taxon>Bacillati</taxon>
        <taxon>Actinomycetota</taxon>
        <taxon>Actinomycetes</taxon>
        <taxon>Micromonosporales</taxon>
        <taxon>Micromonosporaceae</taxon>
        <taxon>Natronosporangium</taxon>
    </lineage>
</organism>
<protein>
    <submittedName>
        <fullName evidence="1">DUF3592 domain-containing protein</fullName>
    </submittedName>
</protein>
<dbReference type="EMBL" id="CP070499">
    <property type="protein sequence ID" value="QSB14430.1"/>
    <property type="molecule type" value="Genomic_DNA"/>
</dbReference>
<sequence>MRLVTSWIGFLVLGLALVGAGIGYHQFLAARAADRVASGEAVAATVTEVIRTRGTPNRMVVEYHLDDEPRRQRLAGPVGARLWEPGDALTVYVDPDAGTVTTPDGYTDDDWRILAPPVPLAAFGAVFAALALRHPVRTWRESRQRARRSIHDVSVTMDLGEDASVEWDHAYRRLVAQVTAARRRRRVSPVALRVSFLVTGVGCESGAEGAEVSSYDKRRQVLTVSVALPPQPADTADRELRAGVRQAVTCGEAHLRERGRDADLRPLWRIVDELSLAARPETPAGPGTQA</sequence>
<gene>
    <name evidence="1" type="ORF">JQS43_23555</name>
</gene>
<proteinExistence type="predicted"/>
<keyword evidence="2" id="KW-1185">Reference proteome</keyword>